<dbReference type="EMBL" id="BDIP01001403">
    <property type="protein sequence ID" value="GCA62787.1"/>
    <property type="molecule type" value="Genomic_DNA"/>
</dbReference>
<evidence type="ECO:0000313" key="2">
    <source>
        <dbReference type="EMBL" id="GCA62787.1"/>
    </source>
</evidence>
<feature type="region of interest" description="Disordered" evidence="1">
    <location>
        <begin position="1"/>
        <end position="63"/>
    </location>
</feature>
<gene>
    <name evidence="2" type="ORF">KIPB_005803</name>
</gene>
<feature type="non-terminal residue" evidence="2">
    <location>
        <position position="1"/>
    </location>
</feature>
<organism evidence="2 3">
    <name type="scientific">Kipferlia bialata</name>
    <dbReference type="NCBI Taxonomy" id="797122"/>
    <lineage>
        <taxon>Eukaryota</taxon>
        <taxon>Metamonada</taxon>
        <taxon>Carpediemonas-like organisms</taxon>
        <taxon>Kipferlia</taxon>
    </lineage>
</organism>
<accession>A0A391NLQ4</accession>
<reference evidence="2 3" key="1">
    <citation type="journal article" date="2018" name="PLoS ONE">
        <title>The draft genome of Kipferlia bialata reveals reductive genome evolution in fornicate parasites.</title>
        <authorList>
            <person name="Tanifuji G."/>
            <person name="Takabayashi S."/>
            <person name="Kume K."/>
            <person name="Takagi M."/>
            <person name="Nakayama T."/>
            <person name="Kamikawa R."/>
            <person name="Inagaki Y."/>
            <person name="Hashimoto T."/>
        </authorList>
    </citation>
    <scope>NUCLEOTIDE SEQUENCE [LARGE SCALE GENOMIC DNA]</scope>
    <source>
        <strain evidence="2">NY0173</strain>
    </source>
</reference>
<name>A0A391NLQ4_9EUKA</name>
<dbReference type="AlphaFoldDB" id="A0A391NLQ4"/>
<proteinExistence type="predicted"/>
<keyword evidence="3" id="KW-1185">Reference proteome</keyword>
<evidence type="ECO:0000313" key="3">
    <source>
        <dbReference type="Proteomes" id="UP000265618"/>
    </source>
</evidence>
<dbReference type="Proteomes" id="UP000265618">
    <property type="component" value="Unassembled WGS sequence"/>
</dbReference>
<sequence length="63" mass="6833">RALRKKKAQVEASPTVTKPMHVHVAPKPKPDPEPKAPEGWSTVSKAPKKDTKKKSRGPSIVGL</sequence>
<evidence type="ECO:0000256" key="1">
    <source>
        <dbReference type="SAM" id="MobiDB-lite"/>
    </source>
</evidence>
<comment type="caution">
    <text evidence="2">The sequence shown here is derived from an EMBL/GenBank/DDBJ whole genome shotgun (WGS) entry which is preliminary data.</text>
</comment>
<protein>
    <submittedName>
        <fullName evidence="2">Uncharacterized protein</fullName>
    </submittedName>
</protein>